<sequence>MKFTVNVECTPVEARQFMGLPDVTSINETFMNSLEEKTRDNIDTITDPHKYFENMMTMGGKNFETMQAMFAAMMSGGTSGKHDN</sequence>
<reference evidence="1" key="1">
    <citation type="journal article" date="2014" name="Int. J. Syst. Evol. Microbiol.">
        <title>Complete genome sequence of Corynebacterium casei LMG S-19264T (=DSM 44701T), isolated from a smear-ripened cheese.</title>
        <authorList>
            <consortium name="US DOE Joint Genome Institute (JGI-PGF)"/>
            <person name="Walter F."/>
            <person name="Albersmeier A."/>
            <person name="Kalinowski J."/>
            <person name="Ruckert C."/>
        </authorList>
    </citation>
    <scope>NUCLEOTIDE SEQUENCE</scope>
    <source>
        <strain evidence="1">CGMCC 1.12921</strain>
    </source>
</reference>
<dbReference type="Pfam" id="PF20099">
    <property type="entry name" value="DUF6489"/>
    <property type="match status" value="1"/>
</dbReference>
<comment type="caution">
    <text evidence="1">The sequence shown here is derived from an EMBL/GenBank/DDBJ whole genome shotgun (WGS) entry which is preliminary data.</text>
</comment>
<dbReference type="Proteomes" id="UP000613582">
    <property type="component" value="Unassembled WGS sequence"/>
</dbReference>
<protein>
    <submittedName>
        <fullName evidence="1">Uncharacterized protein</fullName>
    </submittedName>
</protein>
<evidence type="ECO:0000313" key="1">
    <source>
        <dbReference type="EMBL" id="GGD14800.1"/>
    </source>
</evidence>
<accession>A0A8J2V224</accession>
<name>A0A8J2V224_9PROT</name>
<gene>
    <name evidence="1" type="ORF">GCM10011342_24490</name>
</gene>
<dbReference type="RefSeq" id="WP_188158142.1">
    <property type="nucleotide sequence ID" value="NZ_BMGH01000001.1"/>
</dbReference>
<dbReference type="AlphaFoldDB" id="A0A8J2V224"/>
<dbReference type="EMBL" id="BMGH01000001">
    <property type="protein sequence ID" value="GGD14800.1"/>
    <property type="molecule type" value="Genomic_DNA"/>
</dbReference>
<reference evidence="1" key="2">
    <citation type="submission" date="2020-09" db="EMBL/GenBank/DDBJ databases">
        <authorList>
            <person name="Sun Q."/>
            <person name="Zhou Y."/>
        </authorList>
    </citation>
    <scope>NUCLEOTIDE SEQUENCE</scope>
    <source>
        <strain evidence="1">CGMCC 1.12921</strain>
    </source>
</reference>
<dbReference type="InterPro" id="IPR045502">
    <property type="entry name" value="DUF6489"/>
</dbReference>
<keyword evidence="2" id="KW-1185">Reference proteome</keyword>
<organism evidence="1 2">
    <name type="scientific">Aquisalinus flavus</name>
    <dbReference type="NCBI Taxonomy" id="1526572"/>
    <lineage>
        <taxon>Bacteria</taxon>
        <taxon>Pseudomonadati</taxon>
        <taxon>Pseudomonadota</taxon>
        <taxon>Alphaproteobacteria</taxon>
        <taxon>Parvularculales</taxon>
        <taxon>Parvularculaceae</taxon>
        <taxon>Aquisalinus</taxon>
    </lineage>
</organism>
<evidence type="ECO:0000313" key="2">
    <source>
        <dbReference type="Proteomes" id="UP000613582"/>
    </source>
</evidence>
<proteinExistence type="predicted"/>